<organism evidence="1 2">
    <name type="scientific">Amycolatopsis nalaikhensis</name>
    <dbReference type="NCBI Taxonomy" id="715472"/>
    <lineage>
        <taxon>Bacteria</taxon>
        <taxon>Bacillati</taxon>
        <taxon>Actinomycetota</taxon>
        <taxon>Actinomycetes</taxon>
        <taxon>Pseudonocardiales</taxon>
        <taxon>Pseudonocardiaceae</taxon>
        <taxon>Amycolatopsis</taxon>
    </lineage>
</organism>
<protein>
    <submittedName>
        <fullName evidence="1">Uncharacterized protein</fullName>
    </submittedName>
</protein>
<keyword evidence="2" id="KW-1185">Reference proteome</keyword>
<dbReference type="EMBL" id="CP127173">
    <property type="protein sequence ID" value="WIV56352.1"/>
    <property type="molecule type" value="Genomic_DNA"/>
</dbReference>
<dbReference type="Proteomes" id="UP001227101">
    <property type="component" value="Chromosome"/>
</dbReference>
<reference evidence="1 2" key="1">
    <citation type="submission" date="2023-06" db="EMBL/GenBank/DDBJ databases">
        <authorList>
            <person name="Oyuntsetseg B."/>
            <person name="Kim S.B."/>
        </authorList>
    </citation>
    <scope>NUCLEOTIDE SEQUENCE [LARGE SCALE GENOMIC DNA]</scope>
    <source>
        <strain evidence="1 2">2-2</strain>
    </source>
</reference>
<accession>A0ABY8XL95</accession>
<name>A0ABY8XL95_9PSEU</name>
<evidence type="ECO:0000313" key="2">
    <source>
        <dbReference type="Proteomes" id="UP001227101"/>
    </source>
</evidence>
<gene>
    <name evidence="1" type="ORF">QP939_47430</name>
</gene>
<proteinExistence type="predicted"/>
<evidence type="ECO:0000313" key="1">
    <source>
        <dbReference type="EMBL" id="WIV56352.1"/>
    </source>
</evidence>
<sequence length="57" mass="5923">MAHLGVAQPPIAQPRLTAAKLAEAIDRAAGIASVAAELGGRVRAERGEHEAVRQLVK</sequence>